<reference evidence="2" key="1">
    <citation type="submission" date="2019-12" db="EMBL/GenBank/DDBJ databases">
        <authorList>
            <person name="Scholes J."/>
        </authorList>
    </citation>
    <scope>NUCLEOTIDE SEQUENCE</scope>
</reference>
<feature type="region of interest" description="Disordered" evidence="1">
    <location>
        <begin position="50"/>
        <end position="78"/>
    </location>
</feature>
<sequence length="99" mass="10852">TSDPTARVGGDRIVSLGGLWSEDYVSTFLASHHILRRFDQCARGAAQVRGQQLADVDEPPESTRIRAPTGSDDCPAMEDVCDQPLRVREVTSNVLEPEE</sequence>
<feature type="non-terminal residue" evidence="2">
    <location>
        <position position="1"/>
    </location>
</feature>
<proteinExistence type="predicted"/>
<evidence type="ECO:0000313" key="2">
    <source>
        <dbReference type="EMBL" id="CAA0807065.1"/>
    </source>
</evidence>
<evidence type="ECO:0000256" key="1">
    <source>
        <dbReference type="SAM" id="MobiDB-lite"/>
    </source>
</evidence>
<gene>
    <name evidence="2" type="ORF">SHERM_09933</name>
</gene>
<keyword evidence="3" id="KW-1185">Reference proteome</keyword>
<feature type="non-terminal residue" evidence="2">
    <location>
        <position position="99"/>
    </location>
</feature>
<comment type="caution">
    <text evidence="2">The sequence shown here is derived from an EMBL/GenBank/DDBJ whole genome shotgun (WGS) entry which is preliminary data.</text>
</comment>
<evidence type="ECO:0000313" key="3">
    <source>
        <dbReference type="Proteomes" id="UP001153555"/>
    </source>
</evidence>
<organism evidence="2 3">
    <name type="scientific">Striga hermonthica</name>
    <name type="common">Purple witchweed</name>
    <name type="synonym">Buchnera hermonthica</name>
    <dbReference type="NCBI Taxonomy" id="68872"/>
    <lineage>
        <taxon>Eukaryota</taxon>
        <taxon>Viridiplantae</taxon>
        <taxon>Streptophyta</taxon>
        <taxon>Embryophyta</taxon>
        <taxon>Tracheophyta</taxon>
        <taxon>Spermatophyta</taxon>
        <taxon>Magnoliopsida</taxon>
        <taxon>eudicotyledons</taxon>
        <taxon>Gunneridae</taxon>
        <taxon>Pentapetalae</taxon>
        <taxon>asterids</taxon>
        <taxon>lamiids</taxon>
        <taxon>Lamiales</taxon>
        <taxon>Orobanchaceae</taxon>
        <taxon>Buchnereae</taxon>
        <taxon>Striga</taxon>
    </lineage>
</organism>
<name>A0A9N7R1W9_STRHE</name>
<dbReference type="Proteomes" id="UP001153555">
    <property type="component" value="Unassembled WGS sequence"/>
</dbReference>
<dbReference type="EMBL" id="CACSLK010000984">
    <property type="protein sequence ID" value="CAA0807065.1"/>
    <property type="molecule type" value="Genomic_DNA"/>
</dbReference>
<accession>A0A9N7R1W9</accession>
<protein>
    <submittedName>
        <fullName evidence="2">Uncharacterized protein</fullName>
    </submittedName>
</protein>
<dbReference type="AlphaFoldDB" id="A0A9N7R1W9"/>
<dbReference type="OrthoDB" id="927401at2759"/>